<dbReference type="FunFam" id="1.10.10.10:FF:000001">
    <property type="entry name" value="LysR family transcriptional regulator"/>
    <property type="match status" value="1"/>
</dbReference>
<feature type="domain" description="HTH lysR-type" evidence="5">
    <location>
        <begin position="1"/>
        <end position="59"/>
    </location>
</feature>
<accession>A0A0C2NP29</accession>
<dbReference type="GO" id="GO:0003700">
    <property type="term" value="F:DNA-binding transcription factor activity"/>
    <property type="evidence" value="ECO:0007669"/>
    <property type="project" value="InterPro"/>
</dbReference>
<dbReference type="GO" id="GO:0006351">
    <property type="term" value="P:DNA-templated transcription"/>
    <property type="evidence" value="ECO:0007669"/>
    <property type="project" value="TreeGrafter"/>
</dbReference>
<evidence type="ECO:0000259" key="5">
    <source>
        <dbReference type="PROSITE" id="PS50931"/>
    </source>
</evidence>
<keyword evidence="3" id="KW-0238">DNA-binding</keyword>
<dbReference type="PANTHER" id="PTHR30537:SF21">
    <property type="entry name" value="HTH-TYPE TRANSCRIPTIONAL REGULATOR SINR-RELATED"/>
    <property type="match status" value="1"/>
</dbReference>
<dbReference type="Gene3D" id="1.10.10.10">
    <property type="entry name" value="Winged helix-like DNA-binding domain superfamily/Winged helix DNA-binding domain"/>
    <property type="match status" value="1"/>
</dbReference>
<dbReference type="AlphaFoldDB" id="A0A0C2K3D1"/>
<dbReference type="PANTHER" id="PTHR30537">
    <property type="entry name" value="HTH-TYPE TRANSCRIPTIONAL REGULATOR"/>
    <property type="match status" value="1"/>
</dbReference>
<evidence type="ECO:0000256" key="2">
    <source>
        <dbReference type="ARBA" id="ARBA00023015"/>
    </source>
</evidence>
<proteinExistence type="inferred from homology"/>
<evidence type="ECO:0000313" key="6">
    <source>
        <dbReference type="EMBL" id="KII76463.1"/>
    </source>
</evidence>
<comment type="similarity">
    <text evidence="1">Belongs to the LysR transcriptional regulatory family.</text>
</comment>
<dbReference type="PROSITE" id="PS50931">
    <property type="entry name" value="HTH_LYSR"/>
    <property type="match status" value="1"/>
</dbReference>
<organism evidence="6 7">
    <name type="scientific">Vibrio renipiscarius</name>
    <dbReference type="NCBI Taxonomy" id="1461322"/>
    <lineage>
        <taxon>Bacteria</taxon>
        <taxon>Pseudomonadati</taxon>
        <taxon>Pseudomonadota</taxon>
        <taxon>Gammaproteobacteria</taxon>
        <taxon>Vibrionales</taxon>
        <taxon>Vibrionaceae</taxon>
        <taxon>Vibrio</taxon>
    </lineage>
</organism>
<evidence type="ECO:0000313" key="7">
    <source>
        <dbReference type="Proteomes" id="UP000031672"/>
    </source>
</evidence>
<evidence type="ECO:0000256" key="3">
    <source>
        <dbReference type="ARBA" id="ARBA00023125"/>
    </source>
</evidence>
<dbReference type="RefSeq" id="WP_040992401.1">
    <property type="nucleotide sequence ID" value="NZ_JTKH01000024.1"/>
</dbReference>
<dbReference type="Proteomes" id="UP000031672">
    <property type="component" value="Unassembled WGS sequence"/>
</dbReference>
<evidence type="ECO:0000256" key="4">
    <source>
        <dbReference type="ARBA" id="ARBA00023163"/>
    </source>
</evidence>
<name>A0A0C2K3D1_9VIBR</name>
<protein>
    <submittedName>
        <fullName evidence="6">LysR family transcriptional regulator</fullName>
    </submittedName>
</protein>
<sequence>MKVLQDFSVFIETAKQGSITQAANVINLTPAAVSATIKRLENQFDCVLFIRSTRSIRLTSEGQLMLEKCQQAVEAIESGVESVKHDPNQITGHLRLAMPSDLGRNILLPLLDEFLDMHPKLILSTELCDTVVDLYTRPIDASIRYGLPPDSNMVALPISPTNDRIACASPDYIAKYGKPAHPSELVNHNCINFITLVKYHTKWRFSKDGEVCEVIATGNRFANDGDAVRRWMIAGKGIGYKTRLDTQPDINAGRLVPLFDDWQGDLIPLNMVVTDKRQLTPALHALREFLCERLANNLQV</sequence>
<dbReference type="SUPFAM" id="SSF53850">
    <property type="entry name" value="Periplasmic binding protein-like II"/>
    <property type="match status" value="1"/>
</dbReference>
<dbReference type="Pfam" id="PF03466">
    <property type="entry name" value="LysR_substrate"/>
    <property type="match status" value="1"/>
</dbReference>
<gene>
    <name evidence="6" type="ORF">OJ16_16880</name>
</gene>
<keyword evidence="2" id="KW-0805">Transcription regulation</keyword>
<dbReference type="CDD" id="cd08422">
    <property type="entry name" value="PBP2_CrgA_like"/>
    <property type="match status" value="1"/>
</dbReference>
<evidence type="ECO:0000256" key="1">
    <source>
        <dbReference type="ARBA" id="ARBA00009437"/>
    </source>
</evidence>
<dbReference type="InterPro" id="IPR058163">
    <property type="entry name" value="LysR-type_TF_proteobact-type"/>
</dbReference>
<keyword evidence="7" id="KW-1185">Reference proteome</keyword>
<dbReference type="GO" id="GO:0043565">
    <property type="term" value="F:sequence-specific DNA binding"/>
    <property type="evidence" value="ECO:0007669"/>
    <property type="project" value="TreeGrafter"/>
</dbReference>
<dbReference type="InterPro" id="IPR000847">
    <property type="entry name" value="LysR_HTH_N"/>
</dbReference>
<dbReference type="InterPro" id="IPR036388">
    <property type="entry name" value="WH-like_DNA-bd_sf"/>
</dbReference>
<dbReference type="STRING" id="1461322.OJ16_16880"/>
<keyword evidence="4" id="KW-0804">Transcription</keyword>
<dbReference type="EMBL" id="JTKH01000024">
    <property type="protein sequence ID" value="KII76463.1"/>
    <property type="molecule type" value="Genomic_DNA"/>
</dbReference>
<dbReference type="OrthoDB" id="9786526at2"/>
<reference evidence="6 7" key="1">
    <citation type="submission" date="2014-11" db="EMBL/GenBank/DDBJ databases">
        <title>Draft Genome Sequence of Vibrio piscirenalis strains CECT 8603T and CECT 8604, two marine Gammaproteobacterium isolated from cultured gilthead sea bream (Sparus aurata).</title>
        <authorList>
            <person name="Arahal D.R."/>
            <person name="Rodrigo-Torres L."/>
            <person name="Lucena T."/>
            <person name="Pujalte M.J."/>
        </authorList>
    </citation>
    <scope>NUCLEOTIDE SEQUENCE [LARGE SCALE GENOMIC DNA]</scope>
    <source>
        <strain evidence="6 7">DCR 1-4-2</strain>
    </source>
</reference>
<dbReference type="InterPro" id="IPR005119">
    <property type="entry name" value="LysR_subst-bd"/>
</dbReference>
<dbReference type="Gene3D" id="3.40.190.290">
    <property type="match status" value="1"/>
</dbReference>
<dbReference type="Pfam" id="PF00126">
    <property type="entry name" value="HTH_1"/>
    <property type="match status" value="1"/>
</dbReference>
<dbReference type="InterPro" id="IPR036390">
    <property type="entry name" value="WH_DNA-bd_sf"/>
</dbReference>
<accession>A0A0C2K3D1</accession>
<comment type="caution">
    <text evidence="6">The sequence shown here is derived from an EMBL/GenBank/DDBJ whole genome shotgun (WGS) entry which is preliminary data.</text>
</comment>
<dbReference type="SUPFAM" id="SSF46785">
    <property type="entry name" value="Winged helix' DNA-binding domain"/>
    <property type="match status" value="1"/>
</dbReference>